<dbReference type="PANTHER" id="PTHR33376">
    <property type="match status" value="1"/>
</dbReference>
<reference evidence="3" key="1">
    <citation type="submission" date="2016-01" db="EMBL/GenBank/DDBJ databases">
        <authorList>
            <person name="Regsiter A."/>
            <person name="william w."/>
        </authorList>
    </citation>
    <scope>NUCLEOTIDE SEQUENCE</scope>
    <source>
        <strain evidence="3">NCPPB 1641</strain>
    </source>
</reference>
<evidence type="ECO:0000313" key="4">
    <source>
        <dbReference type="Proteomes" id="UP000192140"/>
    </source>
</evidence>
<dbReference type="SUPFAM" id="SSF53850">
    <property type="entry name" value="Periplasmic binding protein-like II"/>
    <property type="match status" value="1"/>
</dbReference>
<dbReference type="NCBIfam" id="NF037995">
    <property type="entry name" value="TRAP_S1"/>
    <property type="match status" value="1"/>
</dbReference>
<dbReference type="Pfam" id="PF03480">
    <property type="entry name" value="DctP"/>
    <property type="match status" value="1"/>
</dbReference>
<dbReference type="PANTHER" id="PTHR33376:SF18">
    <property type="entry name" value="2,3-DIKETO-L-GULONATE-BINDING PERIPLASMIC PROTEIN YIAO"/>
    <property type="match status" value="1"/>
</dbReference>
<dbReference type="NCBIfam" id="TIGR00787">
    <property type="entry name" value="dctP"/>
    <property type="match status" value="1"/>
</dbReference>
<feature type="chain" id="PRO_5012345532" evidence="2">
    <location>
        <begin position="22"/>
        <end position="324"/>
    </location>
</feature>
<dbReference type="GO" id="GO:0030288">
    <property type="term" value="C:outer membrane-bounded periplasmic space"/>
    <property type="evidence" value="ECO:0007669"/>
    <property type="project" value="InterPro"/>
</dbReference>
<sequence length="324" mass="35006">MKLKVSVALALLLGLSGAAHAQSVTLRYGHVFAPDNTNHQLALKFAEIVKEKSNGDIAVKVFPSSSLGTDQQLINLAQAGSIDFAAAGAASFSGLVPDLNALEVPFSFQNSEHAHHVLDGEIGKGLLAQFDGHQLRGMTFSDIGWRALSNSVKPINTPEDVKGLKVRTNNSPYVIKTFEVLGANPTPMAIAEVYTALESRAIDAQENPLPIYVSLKFEEVQKYLTLTNHAFTAGVVVMSKKSFEKLSPEQQKIVSDSMAEAATYQRQAFAEQEKSILEAVRNAGVEVNEKPDMEAFRKLVKPAVDEAFAAKNGKELLEAIEAAK</sequence>
<dbReference type="EMBL" id="FCNP01000050">
    <property type="protein sequence ID" value="CVI64027.1"/>
    <property type="molecule type" value="Genomic_DNA"/>
</dbReference>
<dbReference type="GO" id="GO:0030246">
    <property type="term" value="F:carbohydrate binding"/>
    <property type="evidence" value="ECO:0007669"/>
    <property type="project" value="TreeGrafter"/>
</dbReference>
<evidence type="ECO:0000313" key="3">
    <source>
        <dbReference type="EMBL" id="CVI64027.1"/>
    </source>
</evidence>
<accession>A0A1S7UAV8</accession>
<protein>
    <submittedName>
        <fullName evidence="3">Transporter</fullName>
    </submittedName>
</protein>
<dbReference type="Gene3D" id="3.40.190.170">
    <property type="entry name" value="Bacterial extracellular solute-binding protein, family 7"/>
    <property type="match status" value="1"/>
</dbReference>
<comment type="caution">
    <text evidence="3">The sequence shown here is derived from an EMBL/GenBank/DDBJ whole genome shotgun (WGS) entry which is preliminary data.</text>
</comment>
<feature type="signal peptide" evidence="2">
    <location>
        <begin position="1"/>
        <end position="21"/>
    </location>
</feature>
<dbReference type="RefSeq" id="WP_080855316.1">
    <property type="nucleotide sequence ID" value="NZ_LT009777.1"/>
</dbReference>
<proteinExistence type="predicted"/>
<gene>
    <name evidence="3" type="primary">yiaO</name>
    <name evidence="3" type="ORF">AGR7A_pAt30075</name>
</gene>
<keyword evidence="1 2" id="KW-0732">Signal</keyword>
<dbReference type="InterPro" id="IPR038404">
    <property type="entry name" value="TRAP_DctP_sf"/>
</dbReference>
<dbReference type="InterPro" id="IPR004682">
    <property type="entry name" value="TRAP_DctP"/>
</dbReference>
<organism evidence="3 4">
    <name type="scientific">Agrobacterium deltaense NCPPB 1641</name>
    <dbReference type="NCBI Taxonomy" id="1183425"/>
    <lineage>
        <taxon>Bacteria</taxon>
        <taxon>Pseudomonadati</taxon>
        <taxon>Pseudomonadota</taxon>
        <taxon>Alphaproteobacteria</taxon>
        <taxon>Hyphomicrobiales</taxon>
        <taxon>Rhizobiaceae</taxon>
        <taxon>Rhizobium/Agrobacterium group</taxon>
        <taxon>Agrobacterium</taxon>
    </lineage>
</organism>
<name>A0A1S7UAV8_9HYPH</name>
<evidence type="ECO:0000256" key="2">
    <source>
        <dbReference type="SAM" id="SignalP"/>
    </source>
</evidence>
<dbReference type="PIRSF" id="PIRSF006470">
    <property type="entry name" value="DctB"/>
    <property type="match status" value="1"/>
</dbReference>
<evidence type="ECO:0000256" key="1">
    <source>
        <dbReference type="ARBA" id="ARBA00022729"/>
    </source>
</evidence>
<dbReference type="AlphaFoldDB" id="A0A1S7UAV8"/>
<dbReference type="Proteomes" id="UP000192140">
    <property type="component" value="Unassembled WGS sequence"/>
</dbReference>
<dbReference type="GO" id="GO:0055085">
    <property type="term" value="P:transmembrane transport"/>
    <property type="evidence" value="ECO:0007669"/>
    <property type="project" value="InterPro"/>
</dbReference>
<keyword evidence="4" id="KW-1185">Reference proteome</keyword>
<dbReference type="InterPro" id="IPR018389">
    <property type="entry name" value="DctP_fam"/>
</dbReference>